<evidence type="ECO:0000313" key="2">
    <source>
        <dbReference type="Proteomes" id="UP000253551"/>
    </source>
</evidence>
<organism evidence="1 2">
    <name type="scientific">Rhizopus stolonifer</name>
    <name type="common">Rhizopus nigricans</name>
    <dbReference type="NCBI Taxonomy" id="4846"/>
    <lineage>
        <taxon>Eukaryota</taxon>
        <taxon>Fungi</taxon>
        <taxon>Fungi incertae sedis</taxon>
        <taxon>Mucoromycota</taxon>
        <taxon>Mucoromycotina</taxon>
        <taxon>Mucoromycetes</taxon>
        <taxon>Mucorales</taxon>
        <taxon>Mucorineae</taxon>
        <taxon>Rhizopodaceae</taxon>
        <taxon>Rhizopus</taxon>
    </lineage>
</organism>
<evidence type="ECO:0000313" key="1">
    <source>
        <dbReference type="EMBL" id="RCI01674.1"/>
    </source>
</evidence>
<dbReference type="Proteomes" id="UP000253551">
    <property type="component" value="Unassembled WGS sequence"/>
</dbReference>
<dbReference type="AlphaFoldDB" id="A0A367KHH3"/>
<proteinExistence type="predicted"/>
<sequence>MATFPTWIKKNNADSKAMSPRQIANKAYSLAIKKLDKDEKRRRPQYSIREKLLLSNTMAKAESVLNKQLPRSNRRVLAFEQDNDVLAPPLKKLASMKKQETVNIKQETTVHNQTKNESLPIPEQIILSIAVIATALQQQQQQQQHSLLCRPFIIPSNLTNSLTPII</sequence>
<gene>
    <name evidence="1" type="ORF">CU098_009789</name>
</gene>
<comment type="caution">
    <text evidence="1">The sequence shown here is derived from an EMBL/GenBank/DDBJ whole genome shotgun (WGS) entry which is preliminary data.</text>
</comment>
<protein>
    <submittedName>
        <fullName evidence="1">Uncharacterized protein</fullName>
    </submittedName>
</protein>
<reference evidence="1 2" key="1">
    <citation type="journal article" date="2018" name="G3 (Bethesda)">
        <title>Phylogenetic and Phylogenomic Definition of Rhizopus Species.</title>
        <authorList>
            <person name="Gryganskyi A.P."/>
            <person name="Golan J."/>
            <person name="Dolatabadi S."/>
            <person name="Mondo S."/>
            <person name="Robb S."/>
            <person name="Idnurm A."/>
            <person name="Muszewska A."/>
            <person name="Steczkiewicz K."/>
            <person name="Masonjones S."/>
            <person name="Liao H.L."/>
            <person name="Gajdeczka M.T."/>
            <person name="Anike F."/>
            <person name="Vuek A."/>
            <person name="Anishchenko I.M."/>
            <person name="Voigt K."/>
            <person name="de Hoog G.S."/>
            <person name="Smith M.E."/>
            <person name="Heitman J."/>
            <person name="Vilgalys R."/>
            <person name="Stajich J.E."/>
        </authorList>
    </citation>
    <scope>NUCLEOTIDE SEQUENCE [LARGE SCALE GENOMIC DNA]</scope>
    <source>
        <strain evidence="1 2">LSU 92-RS-03</strain>
    </source>
</reference>
<dbReference type="EMBL" id="PJQM01001716">
    <property type="protein sequence ID" value="RCI01674.1"/>
    <property type="molecule type" value="Genomic_DNA"/>
</dbReference>
<keyword evidence="2" id="KW-1185">Reference proteome</keyword>
<accession>A0A367KHH3</accession>
<dbReference type="OrthoDB" id="2284111at2759"/>
<name>A0A367KHH3_RHIST</name>